<feature type="compositionally biased region" description="Basic and acidic residues" evidence="1">
    <location>
        <begin position="10"/>
        <end position="24"/>
    </location>
</feature>
<feature type="region of interest" description="Disordered" evidence="1">
    <location>
        <begin position="1"/>
        <end position="43"/>
    </location>
</feature>
<gene>
    <name evidence="2" type="ORF">RSOLAG22IIIB_10221</name>
</gene>
<accession>A0A0K6G2F0</accession>
<reference evidence="2 3" key="1">
    <citation type="submission" date="2015-07" db="EMBL/GenBank/DDBJ databases">
        <authorList>
            <person name="Noorani M."/>
        </authorList>
    </citation>
    <scope>NUCLEOTIDE SEQUENCE [LARGE SCALE GENOMIC DNA]</scope>
    <source>
        <strain evidence="2">BBA 69670</strain>
    </source>
</reference>
<dbReference type="AlphaFoldDB" id="A0A0K6G2F0"/>
<dbReference type="EMBL" id="CYGV01001303">
    <property type="protein sequence ID" value="CUA72691.1"/>
    <property type="molecule type" value="Genomic_DNA"/>
</dbReference>
<proteinExistence type="predicted"/>
<organism evidence="2 3">
    <name type="scientific">Rhizoctonia solani</name>
    <dbReference type="NCBI Taxonomy" id="456999"/>
    <lineage>
        <taxon>Eukaryota</taxon>
        <taxon>Fungi</taxon>
        <taxon>Dikarya</taxon>
        <taxon>Basidiomycota</taxon>
        <taxon>Agaricomycotina</taxon>
        <taxon>Agaricomycetes</taxon>
        <taxon>Cantharellales</taxon>
        <taxon>Ceratobasidiaceae</taxon>
        <taxon>Rhizoctonia</taxon>
    </lineage>
</organism>
<sequence length="510" mass="58860">MITLTMHTKSAAEAKGKRTRKDTTDLEDDDVQDMDYTPPNRSSRYSYTLRKELDAVMVEHKQVAQSKDEKAMKEWSNAKEEILARRHKEATSLASFLEGMAEDRQKEQKTTVRTRLEEIRRRLREAGWQYIDMEFTNSWSTKQQAWRELVLQPHPITDRGWTKLLPKLVPLLQINRDQRLRAESERRKRFRFERLNGLLDIIGRETFPELEIRVTPQSQPASIARYRAPFPSIYQALRWPIFKSLYETDRTALEMEQVFKQHHTEITSLLIESRARIHTHLIDLIRQTYGDLPPAEGINHPELTDDLKIALRADILFYNSATRYGDKSPMTYTALSPYGGVVQPYHYTWADPKPSLGHIALHPKARAMARSLLADMNIPDASCFEMQAYSRLACGRCHNATSQSWVQLIQHYLEANELYAKIQKTGLDGITYNNVHDPAHCDNPMVLTLSNPMPYGVKRDVCLICEKPPIKTRVAASKSLILRHLVDVHGIVEPVRGEHYCREQGSGDSD</sequence>
<evidence type="ECO:0000256" key="1">
    <source>
        <dbReference type="SAM" id="MobiDB-lite"/>
    </source>
</evidence>
<evidence type="ECO:0000313" key="3">
    <source>
        <dbReference type="Proteomes" id="UP000044841"/>
    </source>
</evidence>
<name>A0A0K6G2F0_9AGAM</name>
<protein>
    <submittedName>
        <fullName evidence="2">Uncharacterized protein</fullName>
    </submittedName>
</protein>
<keyword evidence="3" id="KW-1185">Reference proteome</keyword>
<evidence type="ECO:0000313" key="2">
    <source>
        <dbReference type="EMBL" id="CUA72691.1"/>
    </source>
</evidence>
<dbReference type="Proteomes" id="UP000044841">
    <property type="component" value="Unassembled WGS sequence"/>
</dbReference>